<accession>A0A1H6SDM4</accession>
<protein>
    <recommendedName>
        <fullName evidence="4">Beta-galactosidase</fullName>
    </recommendedName>
</protein>
<feature type="chain" id="PRO_5011616587" description="Beta-galactosidase" evidence="1">
    <location>
        <begin position="20"/>
        <end position="697"/>
    </location>
</feature>
<keyword evidence="1" id="KW-0732">Signal</keyword>
<proteinExistence type="predicted"/>
<dbReference type="Gene3D" id="2.60.120.430">
    <property type="entry name" value="Galactose-binding lectin"/>
    <property type="match status" value="1"/>
</dbReference>
<keyword evidence="3" id="KW-1185">Reference proteome</keyword>
<evidence type="ECO:0000313" key="2">
    <source>
        <dbReference type="EMBL" id="SEI61855.1"/>
    </source>
</evidence>
<gene>
    <name evidence="2" type="ORF">SAMN04487997_1212</name>
</gene>
<dbReference type="STRING" id="529704.SAMN02927913_1127"/>
<evidence type="ECO:0000313" key="3">
    <source>
        <dbReference type="Proteomes" id="UP000199420"/>
    </source>
</evidence>
<dbReference type="OrthoDB" id="9760450at2"/>
<dbReference type="InterPro" id="IPR017853">
    <property type="entry name" value="GH"/>
</dbReference>
<evidence type="ECO:0000256" key="1">
    <source>
        <dbReference type="SAM" id="SignalP"/>
    </source>
</evidence>
<dbReference type="AlphaFoldDB" id="A0A1H6SDM4"/>
<sequence length="697" mass="75370">MKAMVVALACLVLPLVGQSAPRTDQGATPPADVALAHVRRGAIEHLPDGEALRRYTFEPAAQPSVRMTPAQPWRGGELRMRVQNAMPWAVTLAVDVEGSAGAHLHATVGLPAGPPQTLVVPLHATSPRDFGMQAGPPMPFGQAGQRIVLATMVEGAASLEAVRAVQFSIPAPQAEQALLIGATGTSAGDTPRAAYGGIVDRYGQYTRAQWPEKIDGDAALRTRVRSGPSAAAPARGDTYGGRPDVQAKATGWFRTQKVGDRWQLVTPDGHPFFSLGVNAVAADGGRSYVQGREWMFTSLPPTTGKWAAFTGVGDSRRDTGASRGLGYDHGRWFDFYAANLYRVDGTGWRDAWRQRTRRRLAAWGFNTLGDWSDETIARGHRLAYTRSINVAGDYANVATGYDWWGRMPDPFDPRFKAATERAVGKATDDVRDDPWLLGYFADNELAWAAPGPQGRWALAVGTLRGEPHSPAKQAFIAMLKHKYGDALRLGVAWGIGVTRWEALQPAGFQAPVPSEAHPAIAQDYSAWLRTYADAYFRTVAQALHRHDPHHLFLGGRFAVRTPEAVAACAQWCDVLSINVYADLPQHGMDLPTLHALGKPVLVSEFSFGSTDRGPFGAGPVPVWNEAQRGENYARFMQAAAADPAIVGAHWFQWADQPVTGRLLDGENAHFGLVGITDIPFQSFIEAVTAANAATARR</sequence>
<name>A0A1H6SDM4_9GAMM</name>
<dbReference type="EMBL" id="FNYC01000002">
    <property type="protein sequence ID" value="SEI61855.1"/>
    <property type="molecule type" value="Genomic_DNA"/>
</dbReference>
<reference evidence="2 3" key="1">
    <citation type="submission" date="2016-10" db="EMBL/GenBank/DDBJ databases">
        <authorList>
            <person name="de Groot N.N."/>
        </authorList>
    </citation>
    <scope>NUCLEOTIDE SEQUENCE [LARGE SCALE GENOMIC DNA]</scope>
    <source>
        <strain evidence="2 3">DSM 26515</strain>
    </source>
</reference>
<evidence type="ECO:0008006" key="4">
    <source>
        <dbReference type="Google" id="ProtNLM"/>
    </source>
</evidence>
<organism evidence="2 3">
    <name type="scientific">Frateuria terrea</name>
    <dbReference type="NCBI Taxonomy" id="529704"/>
    <lineage>
        <taxon>Bacteria</taxon>
        <taxon>Pseudomonadati</taxon>
        <taxon>Pseudomonadota</taxon>
        <taxon>Gammaproteobacteria</taxon>
        <taxon>Lysobacterales</taxon>
        <taxon>Rhodanobacteraceae</taxon>
        <taxon>Frateuria</taxon>
    </lineage>
</organism>
<dbReference type="SUPFAM" id="SSF51445">
    <property type="entry name" value="(Trans)glycosidases"/>
    <property type="match status" value="1"/>
</dbReference>
<feature type="signal peptide" evidence="1">
    <location>
        <begin position="1"/>
        <end position="19"/>
    </location>
</feature>
<dbReference type="RefSeq" id="WP_091334695.1">
    <property type="nucleotide sequence ID" value="NZ_FNYC01000002.1"/>
</dbReference>
<dbReference type="Proteomes" id="UP000199420">
    <property type="component" value="Unassembled WGS sequence"/>
</dbReference>
<dbReference type="Gene3D" id="3.20.20.80">
    <property type="entry name" value="Glycosidases"/>
    <property type="match status" value="1"/>
</dbReference>